<dbReference type="EMBL" id="CP018047">
    <property type="protein sequence ID" value="AQU65985.1"/>
    <property type="molecule type" value="Genomic_DNA"/>
</dbReference>
<protein>
    <submittedName>
        <fullName evidence="1">OmdA domain containing protein</fullName>
    </submittedName>
</protein>
<dbReference type="Pfam" id="PF13376">
    <property type="entry name" value="OmdA"/>
    <property type="match status" value="1"/>
</dbReference>
<evidence type="ECO:0000313" key="1">
    <source>
        <dbReference type="EMBL" id="AQU65985.1"/>
    </source>
</evidence>
<reference evidence="1 2" key="1">
    <citation type="submission" date="2016-11" db="EMBL/GenBank/DDBJ databases">
        <title>Complete genome sequence of Streptomyces niveus SCSIO 3406.</title>
        <authorList>
            <person name="Zhu Q."/>
            <person name="Cheng W."/>
            <person name="Song Y."/>
            <person name="Li Q."/>
            <person name="Ju J."/>
        </authorList>
    </citation>
    <scope>NUCLEOTIDE SEQUENCE [LARGE SCALE GENOMIC DNA]</scope>
    <source>
        <strain evidence="1 2">SCSIO 3406</strain>
    </source>
</reference>
<dbReference type="KEGG" id="snw:BBN63_06725"/>
<proteinExistence type="predicted"/>
<gene>
    <name evidence="1" type="ORF">BBN63_06725</name>
</gene>
<dbReference type="AlphaFoldDB" id="A0A1U9QQR1"/>
<name>A0A1U9QQR1_STRNV</name>
<organism evidence="1 2">
    <name type="scientific">Streptomyces niveus</name>
    <name type="common">Streptomyces spheroides</name>
    <dbReference type="NCBI Taxonomy" id="193462"/>
    <lineage>
        <taxon>Bacteria</taxon>
        <taxon>Bacillati</taxon>
        <taxon>Actinomycetota</taxon>
        <taxon>Actinomycetes</taxon>
        <taxon>Kitasatosporales</taxon>
        <taxon>Streptomycetaceae</taxon>
        <taxon>Streptomyces</taxon>
    </lineage>
</organism>
<evidence type="ECO:0000313" key="2">
    <source>
        <dbReference type="Proteomes" id="UP000189677"/>
    </source>
</evidence>
<dbReference type="Proteomes" id="UP000189677">
    <property type="component" value="Chromosome"/>
</dbReference>
<sequence>MESIDGVEILAFTDGAELEAWLADHHTLQSGVWLKIGKKNCPRPAVSYLEAVEAGLCYGWIDGQARSYDTDHYLQRFTPRRPRSVWSKVNVGRIETLVEAGRLREPGLAQVRAAQADGRWDAAYESQKNATVPPDLTAALEGDSRAREVFERLDRSTRYRVLLRLMTARTPEVRAARLDRAIAALASGRTQSL</sequence>
<keyword evidence="2" id="KW-1185">Reference proteome</keyword>
<accession>A0A1U9QQR1</accession>
<dbReference type="OrthoDB" id="9796999at2"/>
<dbReference type="RefSeq" id="WP_078074514.1">
    <property type="nucleotide sequence ID" value="NZ_CP018047.1"/>
</dbReference>